<evidence type="ECO:0000256" key="1">
    <source>
        <dbReference type="ARBA" id="ARBA00001917"/>
    </source>
</evidence>
<feature type="domain" description="Flavodoxin-like" evidence="8">
    <location>
        <begin position="3"/>
        <end position="158"/>
    </location>
</feature>
<evidence type="ECO:0000256" key="4">
    <source>
        <dbReference type="ARBA" id="ARBA00022630"/>
    </source>
</evidence>
<dbReference type="PIRSF" id="PIRSF038996">
    <property type="entry name" value="FldA"/>
    <property type="match status" value="1"/>
</dbReference>
<keyword evidence="10" id="KW-1185">Reference proteome</keyword>
<comment type="similarity">
    <text evidence="2 7">Belongs to the flavodoxin family.</text>
</comment>
<dbReference type="SUPFAM" id="SSF52218">
    <property type="entry name" value="Flavoproteins"/>
    <property type="match status" value="1"/>
</dbReference>
<dbReference type="NCBIfam" id="NF006739">
    <property type="entry name" value="PRK09267.1-5"/>
    <property type="match status" value="1"/>
</dbReference>
<dbReference type="PATRIC" id="fig|1319815.3.peg.1006"/>
<keyword evidence="5 7" id="KW-0288">FMN</keyword>
<dbReference type="STRING" id="1319815.HMPREF0202_01049"/>
<dbReference type="GO" id="GO:0009055">
    <property type="term" value="F:electron transfer activity"/>
    <property type="evidence" value="ECO:0007669"/>
    <property type="project" value="UniProtKB-UniRule"/>
</dbReference>
<dbReference type="GO" id="GO:0010181">
    <property type="term" value="F:FMN binding"/>
    <property type="evidence" value="ECO:0007669"/>
    <property type="project" value="UniProtKB-UniRule"/>
</dbReference>
<dbReference type="InterPro" id="IPR001226">
    <property type="entry name" value="Flavodoxin_CS"/>
</dbReference>
<dbReference type="AlphaFoldDB" id="U7VBI7"/>
<evidence type="ECO:0000256" key="6">
    <source>
        <dbReference type="ARBA" id="ARBA00022982"/>
    </source>
</evidence>
<keyword evidence="3 7" id="KW-0813">Transport</keyword>
<protein>
    <recommendedName>
        <fullName evidence="7">Flavodoxin</fullName>
    </recommendedName>
</protein>
<dbReference type="PROSITE" id="PS00201">
    <property type="entry name" value="FLAVODOXIN"/>
    <property type="match status" value="1"/>
</dbReference>
<dbReference type="InterPro" id="IPR050619">
    <property type="entry name" value="Flavodoxin"/>
</dbReference>
<evidence type="ECO:0000256" key="3">
    <source>
        <dbReference type="ARBA" id="ARBA00022448"/>
    </source>
</evidence>
<dbReference type="InterPro" id="IPR010086">
    <property type="entry name" value="Flavodoxin_lc"/>
</dbReference>
<reference evidence="9 10" key="1">
    <citation type="submission" date="2013-08" db="EMBL/GenBank/DDBJ databases">
        <authorList>
            <person name="Weinstock G."/>
            <person name="Sodergren E."/>
            <person name="Wylie T."/>
            <person name="Fulton L."/>
            <person name="Fulton R."/>
            <person name="Fronick C."/>
            <person name="O'Laughlin M."/>
            <person name="Godfrey J."/>
            <person name="Miner T."/>
            <person name="Herter B."/>
            <person name="Appelbaum E."/>
            <person name="Cordes M."/>
            <person name="Lek S."/>
            <person name="Wollam A."/>
            <person name="Pepin K.H."/>
            <person name="Palsikar V.B."/>
            <person name="Mitreva M."/>
            <person name="Wilson R.K."/>
        </authorList>
    </citation>
    <scope>NUCLEOTIDE SEQUENCE [LARGE SCALE GENOMIC DNA]</scope>
    <source>
        <strain evidence="9 10">ATCC BAA-474</strain>
    </source>
</reference>
<comment type="caution">
    <text evidence="9">The sequence shown here is derived from an EMBL/GenBank/DDBJ whole genome shotgun (WGS) entry which is preliminary data.</text>
</comment>
<dbReference type="InterPro" id="IPR029039">
    <property type="entry name" value="Flavoprotein-like_sf"/>
</dbReference>
<dbReference type="Gene3D" id="3.40.50.360">
    <property type="match status" value="1"/>
</dbReference>
<dbReference type="Pfam" id="PF00258">
    <property type="entry name" value="Flavodoxin_1"/>
    <property type="match status" value="1"/>
</dbReference>
<evidence type="ECO:0000313" key="10">
    <source>
        <dbReference type="Proteomes" id="UP000017081"/>
    </source>
</evidence>
<dbReference type="PANTHER" id="PTHR42809:SF1">
    <property type="entry name" value="FLAVODOXIN 1"/>
    <property type="match status" value="1"/>
</dbReference>
<dbReference type="InterPro" id="IPR008254">
    <property type="entry name" value="Flavodoxin/NO_synth"/>
</dbReference>
<evidence type="ECO:0000259" key="8">
    <source>
        <dbReference type="PROSITE" id="PS50902"/>
    </source>
</evidence>
<sequence>MNIGVFYGSTTGVTEQVAEKLGSLLDAKVFHAGDIEKISEFDTAILATSTWGIGDIQDDWIGPLEKLKSLNLTGKKIGIVGVGDQEAFSSSFVNGMRDLYVAATEANATIVGSTSTDGYSFDESTAIENGKFIGLVIDESNQSNLTDERIEKWVVNFK</sequence>
<dbReference type="Proteomes" id="UP000017081">
    <property type="component" value="Unassembled WGS sequence"/>
</dbReference>
<dbReference type="eggNOG" id="COG0716">
    <property type="taxonomic scope" value="Bacteria"/>
</dbReference>
<evidence type="ECO:0000256" key="7">
    <source>
        <dbReference type="PIRNR" id="PIRNR038996"/>
    </source>
</evidence>
<dbReference type="NCBIfam" id="TIGR01752">
    <property type="entry name" value="flav_long"/>
    <property type="match status" value="1"/>
</dbReference>
<comment type="function">
    <text evidence="7">Low-potential electron donor to a number of redox enzymes.</text>
</comment>
<name>U7VBI7_9FUSO</name>
<comment type="cofactor">
    <cofactor evidence="1 7">
        <name>FMN</name>
        <dbReference type="ChEBI" id="CHEBI:58210"/>
    </cofactor>
</comment>
<dbReference type="HOGENOM" id="CLU_051402_1_0_0"/>
<organism evidence="9 10">
    <name type="scientific">Cetobacterium somerae ATCC BAA-474</name>
    <dbReference type="NCBI Taxonomy" id="1319815"/>
    <lineage>
        <taxon>Bacteria</taxon>
        <taxon>Fusobacteriati</taxon>
        <taxon>Fusobacteriota</taxon>
        <taxon>Fusobacteriia</taxon>
        <taxon>Fusobacteriales</taxon>
        <taxon>Fusobacteriaceae</taxon>
        <taxon>Cetobacterium</taxon>
    </lineage>
</organism>
<gene>
    <name evidence="9" type="ORF">HMPREF0202_01049</name>
</gene>
<accession>U7VBI7</accession>
<dbReference type="RefSeq" id="WP_023050589.1">
    <property type="nucleotide sequence ID" value="NZ_CP173062.2"/>
</dbReference>
<dbReference type="PROSITE" id="PS50902">
    <property type="entry name" value="FLAVODOXIN_LIKE"/>
    <property type="match status" value="1"/>
</dbReference>
<evidence type="ECO:0000256" key="5">
    <source>
        <dbReference type="ARBA" id="ARBA00022643"/>
    </source>
</evidence>
<keyword evidence="6 7" id="KW-0249">Electron transport</keyword>
<keyword evidence="4 7" id="KW-0285">Flavoprotein</keyword>
<evidence type="ECO:0000313" key="9">
    <source>
        <dbReference type="EMBL" id="ERT69082.1"/>
    </source>
</evidence>
<proteinExistence type="inferred from homology"/>
<evidence type="ECO:0000256" key="2">
    <source>
        <dbReference type="ARBA" id="ARBA00005267"/>
    </source>
</evidence>
<dbReference type="PANTHER" id="PTHR42809">
    <property type="entry name" value="FLAVODOXIN 2"/>
    <property type="match status" value="1"/>
</dbReference>
<dbReference type="EMBL" id="AXZF01000038">
    <property type="protein sequence ID" value="ERT69082.1"/>
    <property type="molecule type" value="Genomic_DNA"/>
</dbReference>